<feature type="compositionally biased region" description="Low complexity" evidence="4">
    <location>
        <begin position="578"/>
        <end position="588"/>
    </location>
</feature>
<feature type="compositionally biased region" description="Polar residues" evidence="4">
    <location>
        <begin position="278"/>
        <end position="293"/>
    </location>
</feature>
<evidence type="ECO:0000256" key="1">
    <source>
        <dbReference type="ARBA" id="ARBA00022723"/>
    </source>
</evidence>
<feature type="domain" description="Zinc finger PHD-type" evidence="5">
    <location>
        <begin position="647"/>
        <end position="693"/>
    </location>
</feature>
<dbReference type="InterPro" id="IPR001965">
    <property type="entry name" value="Znf_PHD"/>
</dbReference>
<keyword evidence="2" id="KW-0863">Zinc-finger</keyword>
<evidence type="ECO:0000256" key="4">
    <source>
        <dbReference type="SAM" id="MobiDB-lite"/>
    </source>
</evidence>
<keyword evidence="7" id="KW-1185">Reference proteome</keyword>
<sequence length="707" mass="76817">MEFDQSFSGMADWAFPSPTATPTTGSFGSNTIQTPKTATFPSHFQDAFATPQMPAYGTPQQPQYSSSTPMQRPQSSSETLRSNYYAAVQAQGGAQNMNPSTQHAHDMTANGVWDAGMTQLSPQNMMSAQCDPTQMQTPPPTRGTSVKKPQLIQNVAFGTPSTIASRRFMTPQQHVLQSNAPMPQQQTPVQFPMLQISPDMQQFSNMGPMTAPVHSQTNHFWEAQPSPLGQPIMLDDPFGMNAAHQQIPWTPEQPMPQQQAGASVAGFETPAMNSFAIQQPQSRPVSAAPSTRPQAPPRRPSYPQTSASVDPSLLYSSPAQPMLRSTSKTVKPPPTMEQVDSKRRDSAAPAVSSSNSSTNNSRPVHALRRCNTTGTVTRLYSSTSSNASTDSLPTAGGVGQTARSGSPLKRVGKPQLDSIAEAMKPRVQRPSVVLTIDENGRARAVPQNATSTSPTKSVRERYPGLFDSDSSDEESTSSQEPASRHASFSFAKGEERRPKVARLDTPVENLEGLSLPRSSSTASLRVNPSRAAIAAAAQLKRQGSIRKPSTVRSRKPLHKSTSYNSMIDTCPMDFGEQSTHSIASTTSHSPEESQSFNFNPAPTSTTNFDTSSFDWSMYTMDQQQPAYPNQPQYQQPQVQQQHGVRIRCPCGDPNYHGEALVQCKSCTQYQHPSCVSINPAFGTPPSYSCFLCQRPASRAPMRRTTHG</sequence>
<dbReference type="EMBL" id="JAAQHG020000009">
    <property type="protein sequence ID" value="KAL1587834.1"/>
    <property type="molecule type" value="Genomic_DNA"/>
</dbReference>
<feature type="compositionally biased region" description="Polar residues" evidence="4">
    <location>
        <begin position="302"/>
        <end position="329"/>
    </location>
</feature>
<feature type="region of interest" description="Disordered" evidence="4">
    <location>
        <begin position="1"/>
        <end position="79"/>
    </location>
</feature>
<organism evidence="6 7">
    <name type="scientific">Cladosporium halotolerans</name>
    <dbReference type="NCBI Taxonomy" id="1052096"/>
    <lineage>
        <taxon>Eukaryota</taxon>
        <taxon>Fungi</taxon>
        <taxon>Dikarya</taxon>
        <taxon>Ascomycota</taxon>
        <taxon>Pezizomycotina</taxon>
        <taxon>Dothideomycetes</taxon>
        <taxon>Dothideomycetidae</taxon>
        <taxon>Cladosporiales</taxon>
        <taxon>Cladosporiaceae</taxon>
        <taxon>Cladosporium</taxon>
    </lineage>
</organism>
<proteinExistence type="predicted"/>
<keyword evidence="3" id="KW-0862">Zinc</keyword>
<name>A0AB34KS58_9PEZI</name>
<evidence type="ECO:0000256" key="3">
    <source>
        <dbReference type="ARBA" id="ARBA00022833"/>
    </source>
</evidence>
<dbReference type="SMART" id="SM00249">
    <property type="entry name" value="PHD"/>
    <property type="match status" value="1"/>
</dbReference>
<feature type="region of interest" description="Disordered" evidence="4">
    <location>
        <begin position="380"/>
        <end position="411"/>
    </location>
</feature>
<dbReference type="GeneID" id="96004955"/>
<evidence type="ECO:0000259" key="5">
    <source>
        <dbReference type="SMART" id="SM00249"/>
    </source>
</evidence>
<feature type="compositionally biased region" description="Low complexity" evidence="4">
    <location>
        <begin position="347"/>
        <end position="361"/>
    </location>
</feature>
<comment type="caution">
    <text evidence="6">The sequence shown here is derived from an EMBL/GenBank/DDBJ whole genome shotgun (WGS) entry which is preliminary data.</text>
</comment>
<dbReference type="CDD" id="cd15489">
    <property type="entry name" value="PHD_SF"/>
    <property type="match status" value="1"/>
</dbReference>
<feature type="region of interest" description="Disordered" evidence="4">
    <location>
        <begin position="278"/>
        <end position="367"/>
    </location>
</feature>
<dbReference type="Gene3D" id="3.30.40.10">
    <property type="entry name" value="Zinc/RING finger domain, C3HC4 (zinc finger)"/>
    <property type="match status" value="1"/>
</dbReference>
<feature type="region of interest" description="Disordered" evidence="4">
    <location>
        <begin position="438"/>
        <end position="505"/>
    </location>
</feature>
<feature type="compositionally biased region" description="Polar residues" evidence="4">
    <location>
        <begin position="18"/>
        <end position="42"/>
    </location>
</feature>
<gene>
    <name evidence="6" type="ORF">WHR41_03511</name>
</gene>
<dbReference type="PROSITE" id="PS01359">
    <property type="entry name" value="ZF_PHD_1"/>
    <property type="match status" value="1"/>
</dbReference>
<evidence type="ECO:0000256" key="2">
    <source>
        <dbReference type="ARBA" id="ARBA00022771"/>
    </source>
</evidence>
<dbReference type="GO" id="GO:0008270">
    <property type="term" value="F:zinc ion binding"/>
    <property type="evidence" value="ECO:0007669"/>
    <property type="project" value="UniProtKB-KW"/>
</dbReference>
<feature type="region of interest" description="Disordered" evidence="4">
    <location>
        <begin position="538"/>
        <end position="605"/>
    </location>
</feature>
<feature type="compositionally biased region" description="Polar residues" evidence="4">
    <location>
        <begin position="58"/>
        <end position="79"/>
    </location>
</feature>
<feature type="compositionally biased region" description="Polar residues" evidence="4">
    <location>
        <begin position="447"/>
        <end position="456"/>
    </location>
</feature>
<protein>
    <recommendedName>
        <fullName evidence="5">Zinc finger PHD-type domain-containing protein</fullName>
    </recommendedName>
</protein>
<feature type="compositionally biased region" description="Basic and acidic residues" evidence="4">
    <location>
        <begin position="492"/>
        <end position="502"/>
    </location>
</feature>
<dbReference type="RefSeq" id="XP_069230939.1">
    <property type="nucleotide sequence ID" value="XM_069372117.1"/>
</dbReference>
<evidence type="ECO:0000313" key="6">
    <source>
        <dbReference type="EMBL" id="KAL1587834.1"/>
    </source>
</evidence>
<keyword evidence="1" id="KW-0479">Metal-binding</keyword>
<dbReference type="InterPro" id="IPR019786">
    <property type="entry name" value="Zinc_finger_PHD-type_CS"/>
</dbReference>
<reference evidence="6 7" key="1">
    <citation type="journal article" date="2020" name="Microbiol. Resour. Announc.">
        <title>Draft Genome Sequence of a Cladosporium Species Isolated from the Mesophotic Ascidian Didemnum maculosum.</title>
        <authorList>
            <person name="Gioti A."/>
            <person name="Siaperas R."/>
            <person name="Nikolaivits E."/>
            <person name="Le Goff G."/>
            <person name="Ouazzani J."/>
            <person name="Kotoulas G."/>
            <person name="Topakas E."/>
        </authorList>
    </citation>
    <scope>NUCLEOTIDE SEQUENCE [LARGE SCALE GENOMIC DNA]</scope>
    <source>
        <strain evidence="6 7">TM138-S3</strain>
    </source>
</reference>
<dbReference type="InterPro" id="IPR013083">
    <property type="entry name" value="Znf_RING/FYVE/PHD"/>
</dbReference>
<feature type="compositionally biased region" description="Low complexity" evidence="4">
    <location>
        <begin position="381"/>
        <end position="391"/>
    </location>
</feature>
<dbReference type="SUPFAM" id="SSF57903">
    <property type="entry name" value="FYVE/PHD zinc finger"/>
    <property type="match status" value="1"/>
</dbReference>
<accession>A0AB34KS58</accession>
<dbReference type="AlphaFoldDB" id="A0AB34KS58"/>
<feature type="compositionally biased region" description="Polar residues" evidence="4">
    <location>
        <begin position="592"/>
        <end position="602"/>
    </location>
</feature>
<evidence type="ECO:0000313" key="7">
    <source>
        <dbReference type="Proteomes" id="UP000803884"/>
    </source>
</evidence>
<dbReference type="InterPro" id="IPR011011">
    <property type="entry name" value="Znf_FYVE_PHD"/>
</dbReference>
<dbReference type="Proteomes" id="UP000803884">
    <property type="component" value="Unassembled WGS sequence"/>
</dbReference>